<accession>A0A7R9D906</accession>
<dbReference type="EMBL" id="OC321608">
    <property type="protein sequence ID" value="CAD7410345.1"/>
    <property type="molecule type" value="Genomic_DNA"/>
</dbReference>
<protein>
    <submittedName>
        <fullName evidence="1">Uncharacterized protein</fullName>
    </submittedName>
</protein>
<organism evidence="1">
    <name type="scientific">Timema cristinae</name>
    <name type="common">Walking stick</name>
    <dbReference type="NCBI Taxonomy" id="61476"/>
    <lineage>
        <taxon>Eukaryota</taxon>
        <taxon>Metazoa</taxon>
        <taxon>Ecdysozoa</taxon>
        <taxon>Arthropoda</taxon>
        <taxon>Hexapoda</taxon>
        <taxon>Insecta</taxon>
        <taxon>Pterygota</taxon>
        <taxon>Neoptera</taxon>
        <taxon>Polyneoptera</taxon>
        <taxon>Phasmatodea</taxon>
        <taxon>Timematodea</taxon>
        <taxon>Timematoidea</taxon>
        <taxon>Timematidae</taxon>
        <taxon>Timema</taxon>
    </lineage>
</organism>
<gene>
    <name evidence="1" type="ORF">TCEB3V08_LOCUS10451</name>
</gene>
<evidence type="ECO:0000313" key="1">
    <source>
        <dbReference type="EMBL" id="CAD7410345.1"/>
    </source>
</evidence>
<reference evidence="1" key="1">
    <citation type="submission" date="2020-11" db="EMBL/GenBank/DDBJ databases">
        <authorList>
            <person name="Tran Van P."/>
        </authorList>
    </citation>
    <scope>NUCLEOTIDE SEQUENCE</scope>
</reference>
<proteinExistence type="predicted"/>
<sequence length="144" mass="16598">MLIHFRLLSRPSSYLIYVRSIRTKFNKAFGKYLYLTNTITCGVLMGAGDIVQQKIETYNSLKKDSKFDWHRSACSKSTQGCRLFRHSLRDNSEQPSSRNCCASTVQVRYLVTVPRPIAENHTPWTPDFETCELTRKSQAVLKQS</sequence>
<dbReference type="AlphaFoldDB" id="A0A7R9D906"/>
<name>A0A7R9D906_TIMCR</name>